<evidence type="ECO:0000256" key="1">
    <source>
        <dbReference type="ARBA" id="ARBA00004123"/>
    </source>
</evidence>
<dbReference type="AlphaFoldDB" id="A0A2P5E852"/>
<keyword evidence="2" id="KW-0805">Transcription regulation</keyword>
<dbReference type="SUPFAM" id="SSF54171">
    <property type="entry name" value="DNA-binding domain"/>
    <property type="match status" value="1"/>
</dbReference>
<dbReference type="STRING" id="63057.A0A2P5E852"/>
<feature type="compositionally biased region" description="Low complexity" evidence="7">
    <location>
        <begin position="50"/>
        <end position="67"/>
    </location>
</feature>
<organism evidence="9 10">
    <name type="scientific">Trema orientale</name>
    <name type="common">Charcoal tree</name>
    <name type="synonym">Celtis orientalis</name>
    <dbReference type="NCBI Taxonomy" id="63057"/>
    <lineage>
        <taxon>Eukaryota</taxon>
        <taxon>Viridiplantae</taxon>
        <taxon>Streptophyta</taxon>
        <taxon>Embryophyta</taxon>
        <taxon>Tracheophyta</taxon>
        <taxon>Spermatophyta</taxon>
        <taxon>Magnoliopsida</taxon>
        <taxon>eudicotyledons</taxon>
        <taxon>Gunneridae</taxon>
        <taxon>Pentapetalae</taxon>
        <taxon>rosids</taxon>
        <taxon>fabids</taxon>
        <taxon>Rosales</taxon>
        <taxon>Cannabaceae</taxon>
        <taxon>Trema</taxon>
    </lineage>
</organism>
<dbReference type="PANTHER" id="PTHR31190:SF469">
    <property type="entry name" value="ETHYLENE-RESPONSIVE TRANSCRIPTION FACTOR 1B-LIKE"/>
    <property type="match status" value="1"/>
</dbReference>
<gene>
    <name evidence="9" type="primary">TorERF26</name>
    <name evidence="9" type="ORF">TorRG33x02_224410</name>
</gene>
<feature type="domain" description="AP2/ERF" evidence="8">
    <location>
        <begin position="127"/>
        <end position="185"/>
    </location>
</feature>
<dbReference type="GO" id="GO:0003677">
    <property type="term" value="F:DNA binding"/>
    <property type="evidence" value="ECO:0007669"/>
    <property type="project" value="UniProtKB-KW"/>
</dbReference>
<dbReference type="InterPro" id="IPR044808">
    <property type="entry name" value="ERF_plant"/>
</dbReference>
<evidence type="ECO:0000259" key="8">
    <source>
        <dbReference type="PROSITE" id="PS51032"/>
    </source>
</evidence>
<dbReference type="GO" id="GO:0009873">
    <property type="term" value="P:ethylene-activated signaling pathway"/>
    <property type="evidence" value="ECO:0007669"/>
    <property type="project" value="InterPro"/>
</dbReference>
<dbReference type="Proteomes" id="UP000237000">
    <property type="component" value="Unassembled WGS sequence"/>
</dbReference>
<dbReference type="OrthoDB" id="670255at2759"/>
<dbReference type="GO" id="GO:0005634">
    <property type="term" value="C:nucleus"/>
    <property type="evidence" value="ECO:0007669"/>
    <property type="project" value="UniProtKB-SubCell"/>
</dbReference>
<dbReference type="Pfam" id="PF00847">
    <property type="entry name" value="AP2"/>
    <property type="match status" value="1"/>
</dbReference>
<evidence type="ECO:0000313" key="10">
    <source>
        <dbReference type="Proteomes" id="UP000237000"/>
    </source>
</evidence>
<dbReference type="EMBL" id="JXTC01000209">
    <property type="protein sequence ID" value="PON81725.1"/>
    <property type="molecule type" value="Genomic_DNA"/>
</dbReference>
<protein>
    <submittedName>
        <fullName evidence="9">AP2/ERF transcription factor</fullName>
    </submittedName>
</protein>
<feature type="region of interest" description="Disordered" evidence="7">
    <location>
        <begin position="22"/>
        <end position="106"/>
    </location>
</feature>
<comment type="caution">
    <text evidence="9">The sequence shown here is derived from an EMBL/GenBank/DDBJ whole genome shotgun (WGS) entry which is preliminary data.</text>
</comment>
<sequence length="272" mass="30908">MDFSDLFDLDQNLEFSLRSFSRDIDDDHHDPHKFHKDSPLSFDLVDHNQSPQTDSPTPSLSSPVPSTYNNRTTKSQESEKQSPTADDEDDQEEQNSHGHDDHDPKEKIMMMTSTTSSTSQAKKKEKSYIGVRRRPWGKFAAEIRDSTRNGHRVWLGTFDSAESAALAYDQAAFSMRGAAAVLNFPIERVRESLQEIKFCDFNLGRSPAEALKERHYDMRRKISKTDRKKKDHRLLKKSTSTTSDMQLVLEDLGAEYLEQLLGSSSSSTSDPS</sequence>
<keyword evidence="4" id="KW-0804">Transcription</keyword>
<evidence type="ECO:0000256" key="6">
    <source>
        <dbReference type="ARBA" id="ARBA00024343"/>
    </source>
</evidence>
<evidence type="ECO:0000256" key="4">
    <source>
        <dbReference type="ARBA" id="ARBA00023163"/>
    </source>
</evidence>
<evidence type="ECO:0000313" key="9">
    <source>
        <dbReference type="EMBL" id="PON81725.1"/>
    </source>
</evidence>
<dbReference type="PANTHER" id="PTHR31190">
    <property type="entry name" value="DNA-BINDING DOMAIN"/>
    <property type="match status" value="1"/>
</dbReference>
<dbReference type="FunFam" id="3.30.730.10:FF:000001">
    <property type="entry name" value="Ethylene-responsive transcription factor 2"/>
    <property type="match status" value="1"/>
</dbReference>
<evidence type="ECO:0000256" key="3">
    <source>
        <dbReference type="ARBA" id="ARBA00023125"/>
    </source>
</evidence>
<dbReference type="PROSITE" id="PS51032">
    <property type="entry name" value="AP2_ERF"/>
    <property type="match status" value="1"/>
</dbReference>
<dbReference type="InterPro" id="IPR036955">
    <property type="entry name" value="AP2/ERF_dom_sf"/>
</dbReference>
<name>A0A2P5E852_TREOI</name>
<evidence type="ECO:0000256" key="5">
    <source>
        <dbReference type="ARBA" id="ARBA00023242"/>
    </source>
</evidence>
<dbReference type="CDD" id="cd00018">
    <property type="entry name" value="AP2"/>
    <property type="match status" value="1"/>
</dbReference>
<keyword evidence="3" id="KW-0238">DNA-binding</keyword>
<dbReference type="InterPro" id="IPR001471">
    <property type="entry name" value="AP2/ERF_dom"/>
</dbReference>
<feature type="compositionally biased region" description="Basic and acidic residues" evidence="7">
    <location>
        <begin position="94"/>
        <end position="106"/>
    </location>
</feature>
<dbReference type="SMART" id="SM00380">
    <property type="entry name" value="AP2"/>
    <property type="match status" value="1"/>
</dbReference>
<reference evidence="10" key="1">
    <citation type="submission" date="2016-06" db="EMBL/GenBank/DDBJ databases">
        <title>Parallel loss of symbiosis genes in relatives of nitrogen-fixing non-legume Parasponia.</title>
        <authorList>
            <person name="Van Velzen R."/>
            <person name="Holmer R."/>
            <person name="Bu F."/>
            <person name="Rutten L."/>
            <person name="Van Zeijl A."/>
            <person name="Liu W."/>
            <person name="Santuari L."/>
            <person name="Cao Q."/>
            <person name="Sharma T."/>
            <person name="Shen D."/>
            <person name="Roswanjaya Y."/>
            <person name="Wardhani T."/>
            <person name="Kalhor M.S."/>
            <person name="Jansen J."/>
            <person name="Van den Hoogen J."/>
            <person name="Gungor B."/>
            <person name="Hartog M."/>
            <person name="Hontelez J."/>
            <person name="Verver J."/>
            <person name="Yang W.-C."/>
            <person name="Schijlen E."/>
            <person name="Repin R."/>
            <person name="Schilthuizen M."/>
            <person name="Schranz E."/>
            <person name="Heidstra R."/>
            <person name="Miyata K."/>
            <person name="Fedorova E."/>
            <person name="Kohlen W."/>
            <person name="Bisseling T."/>
            <person name="Smit S."/>
            <person name="Geurts R."/>
        </authorList>
    </citation>
    <scope>NUCLEOTIDE SEQUENCE [LARGE SCALE GENOMIC DNA]</scope>
    <source>
        <strain evidence="10">cv. RG33-2</strain>
    </source>
</reference>
<dbReference type="PRINTS" id="PR00367">
    <property type="entry name" value="ETHRSPELEMNT"/>
</dbReference>
<evidence type="ECO:0000256" key="2">
    <source>
        <dbReference type="ARBA" id="ARBA00023015"/>
    </source>
</evidence>
<proteinExistence type="inferred from homology"/>
<evidence type="ECO:0000256" key="7">
    <source>
        <dbReference type="SAM" id="MobiDB-lite"/>
    </source>
</evidence>
<dbReference type="InterPro" id="IPR016177">
    <property type="entry name" value="DNA-bd_dom_sf"/>
</dbReference>
<dbReference type="InParanoid" id="A0A2P5E852"/>
<keyword evidence="5" id="KW-0539">Nucleus</keyword>
<comment type="subcellular location">
    <subcellularLocation>
        <location evidence="1">Nucleus</location>
    </subcellularLocation>
</comment>
<comment type="similarity">
    <text evidence="6">Belongs to the AP2/ERF transcription factor family. ERF subfamily.</text>
</comment>
<keyword evidence="10" id="KW-1185">Reference proteome</keyword>
<dbReference type="Gene3D" id="3.30.730.10">
    <property type="entry name" value="AP2/ERF domain"/>
    <property type="match status" value="1"/>
</dbReference>
<accession>A0A2P5E852</accession>
<dbReference type="GO" id="GO:0003700">
    <property type="term" value="F:DNA-binding transcription factor activity"/>
    <property type="evidence" value="ECO:0007669"/>
    <property type="project" value="InterPro"/>
</dbReference>